<evidence type="ECO:0000313" key="1">
    <source>
        <dbReference type="EMBL" id="KZD24055.1"/>
    </source>
</evidence>
<gene>
    <name evidence="1" type="ORF">A4A58_24715</name>
</gene>
<name>A0A163ZZW0_9BRAD</name>
<comment type="caution">
    <text evidence="1">The sequence shown here is derived from an EMBL/GenBank/DDBJ whole genome shotgun (WGS) entry which is preliminary data.</text>
</comment>
<keyword evidence="2" id="KW-1185">Reference proteome</keyword>
<dbReference type="STRING" id="943830.A4A58_24715"/>
<dbReference type="AlphaFoldDB" id="A0A163ZZW0"/>
<dbReference type="RefSeq" id="WP_068731555.1">
    <property type="nucleotide sequence ID" value="NZ_LVYV01000006.1"/>
</dbReference>
<dbReference type="InterPro" id="IPR005358">
    <property type="entry name" value="Puta_zinc/iron-chelating_dom"/>
</dbReference>
<organism evidence="1 2">
    <name type="scientific">Tardiphaga robiniae</name>
    <dbReference type="NCBI Taxonomy" id="943830"/>
    <lineage>
        <taxon>Bacteria</taxon>
        <taxon>Pseudomonadati</taxon>
        <taxon>Pseudomonadota</taxon>
        <taxon>Alphaproteobacteria</taxon>
        <taxon>Hyphomicrobiales</taxon>
        <taxon>Nitrobacteraceae</taxon>
        <taxon>Tardiphaga</taxon>
    </lineage>
</organism>
<sequence>MSAQDAIDFVSDNIAEVGTLMRSLSGRYEGIFGNLRAAYGVAFEQADSIADAARDATAIADAITAAIRDNIPNQPGNACTSGCAACCHLYVQVPPGTATVMAQHIAAHFAPDEQTALRTRLEVAAAAARDAADVMKLRMRCALLGTDNRCTVYEVRPLTCRAFTSRSVARCHDVVFGDVPEGTGVEQNAAHFRIHMEATFALEQAARNRGLPDVQKGLAQALLDEMGTIDGPAPEAKRHTGS</sequence>
<dbReference type="Proteomes" id="UP000076574">
    <property type="component" value="Unassembled WGS sequence"/>
</dbReference>
<reference evidence="1 2" key="1">
    <citation type="submission" date="2016-03" db="EMBL/GenBank/DDBJ databases">
        <title>Microsymbionts genomes from the relict species Vavilovia formosa (Stev.) Fed.</title>
        <authorList>
            <person name="Kopat V."/>
            <person name="Chirak E."/>
            <person name="Kimeklis A."/>
            <person name="Andronov E."/>
        </authorList>
    </citation>
    <scope>NUCLEOTIDE SEQUENCE [LARGE SCALE GENOMIC DNA]</scope>
    <source>
        <strain evidence="1 2">Vaf07</strain>
    </source>
</reference>
<evidence type="ECO:0008006" key="3">
    <source>
        <dbReference type="Google" id="ProtNLM"/>
    </source>
</evidence>
<proteinExistence type="predicted"/>
<dbReference type="EMBL" id="LVYV01000006">
    <property type="protein sequence ID" value="KZD24055.1"/>
    <property type="molecule type" value="Genomic_DNA"/>
</dbReference>
<dbReference type="Pfam" id="PF03692">
    <property type="entry name" value="CxxCxxCC"/>
    <property type="match status" value="1"/>
</dbReference>
<accession>A0A163ZZW0</accession>
<dbReference type="OrthoDB" id="259086at2"/>
<evidence type="ECO:0000313" key="2">
    <source>
        <dbReference type="Proteomes" id="UP000076574"/>
    </source>
</evidence>
<protein>
    <recommendedName>
        <fullName evidence="3">YkgJ family cysteine cluster protein</fullName>
    </recommendedName>
</protein>